<evidence type="ECO:0000313" key="8">
    <source>
        <dbReference type="Proteomes" id="UP000470470"/>
    </source>
</evidence>
<dbReference type="InterPro" id="IPR016156">
    <property type="entry name" value="FAD/NAD-linked_Rdtase_dimer_sf"/>
</dbReference>
<evidence type="ECO:0000259" key="5">
    <source>
        <dbReference type="Pfam" id="PF07992"/>
    </source>
</evidence>
<dbReference type="Proteomes" id="UP000470470">
    <property type="component" value="Unassembled WGS sequence"/>
</dbReference>
<dbReference type="PRINTS" id="PR00411">
    <property type="entry name" value="PNDRDTASEI"/>
</dbReference>
<reference evidence="7 8" key="1">
    <citation type="submission" date="2020-02" db="EMBL/GenBank/DDBJ databases">
        <title>The whole genome sequence of CPCC 205119.</title>
        <authorList>
            <person name="Jiang Z."/>
        </authorList>
    </citation>
    <scope>NUCLEOTIDE SEQUENCE [LARGE SCALE GENOMIC DNA]</scope>
    <source>
        <strain evidence="7 8">CPCC 205119</strain>
    </source>
</reference>
<dbReference type="Pfam" id="PF07992">
    <property type="entry name" value="Pyr_redox_2"/>
    <property type="match status" value="1"/>
</dbReference>
<keyword evidence="8" id="KW-1185">Reference proteome</keyword>
<dbReference type="Pfam" id="PF14759">
    <property type="entry name" value="Reductase_C"/>
    <property type="match status" value="1"/>
</dbReference>
<dbReference type="SUPFAM" id="SSF55424">
    <property type="entry name" value="FAD/NAD-linked reductases, dimerisation (C-terminal) domain"/>
    <property type="match status" value="1"/>
</dbReference>
<keyword evidence="2" id="KW-0285">Flavoprotein</keyword>
<organism evidence="7 8">
    <name type="scientific">Goekera deserti</name>
    <dbReference type="NCBI Taxonomy" id="2497753"/>
    <lineage>
        <taxon>Bacteria</taxon>
        <taxon>Bacillati</taxon>
        <taxon>Actinomycetota</taxon>
        <taxon>Actinomycetes</taxon>
        <taxon>Geodermatophilales</taxon>
        <taxon>Geodermatophilaceae</taxon>
        <taxon>Goekera</taxon>
    </lineage>
</organism>
<dbReference type="PANTHER" id="PTHR43557">
    <property type="entry name" value="APOPTOSIS-INDUCING FACTOR 1"/>
    <property type="match status" value="1"/>
</dbReference>
<evidence type="ECO:0000256" key="1">
    <source>
        <dbReference type="ARBA" id="ARBA00001974"/>
    </source>
</evidence>
<evidence type="ECO:0000313" key="7">
    <source>
        <dbReference type="EMBL" id="NEL55409.1"/>
    </source>
</evidence>
<dbReference type="Gene3D" id="3.50.50.60">
    <property type="entry name" value="FAD/NAD(P)-binding domain"/>
    <property type="match status" value="2"/>
</dbReference>
<feature type="domain" description="Reductase C-terminal" evidence="6">
    <location>
        <begin position="330"/>
        <end position="411"/>
    </location>
</feature>
<evidence type="ECO:0000256" key="3">
    <source>
        <dbReference type="ARBA" id="ARBA00022827"/>
    </source>
</evidence>
<protein>
    <submittedName>
        <fullName evidence="7">Oxidoreductase</fullName>
    </submittedName>
</protein>
<feature type="domain" description="FAD/NAD(P)-binding" evidence="5">
    <location>
        <begin position="7"/>
        <end position="307"/>
    </location>
</feature>
<accession>A0A7K3WHP1</accession>
<name>A0A7K3WHP1_9ACTN</name>
<dbReference type="GO" id="GO:0016651">
    <property type="term" value="F:oxidoreductase activity, acting on NAD(P)H"/>
    <property type="evidence" value="ECO:0007669"/>
    <property type="project" value="TreeGrafter"/>
</dbReference>
<dbReference type="Gene3D" id="3.30.390.30">
    <property type="match status" value="1"/>
</dbReference>
<proteinExistence type="predicted"/>
<dbReference type="InterPro" id="IPR050446">
    <property type="entry name" value="FAD-oxidoreductase/Apoptosis"/>
</dbReference>
<dbReference type="RefSeq" id="WP_152727349.1">
    <property type="nucleotide sequence ID" value="NZ_JAABOZ010000001.1"/>
</dbReference>
<dbReference type="PANTHER" id="PTHR43557:SF2">
    <property type="entry name" value="RIESKE DOMAIN-CONTAINING PROTEIN-RELATED"/>
    <property type="match status" value="1"/>
</dbReference>
<keyword evidence="3" id="KW-0274">FAD</keyword>
<evidence type="ECO:0000259" key="6">
    <source>
        <dbReference type="Pfam" id="PF14759"/>
    </source>
</evidence>
<keyword evidence="4" id="KW-0560">Oxidoreductase</keyword>
<evidence type="ECO:0000256" key="2">
    <source>
        <dbReference type="ARBA" id="ARBA00022630"/>
    </source>
</evidence>
<dbReference type="EMBL" id="JAAGWK010000022">
    <property type="protein sequence ID" value="NEL55409.1"/>
    <property type="molecule type" value="Genomic_DNA"/>
</dbReference>
<comment type="cofactor">
    <cofactor evidence="1">
        <name>FAD</name>
        <dbReference type="ChEBI" id="CHEBI:57692"/>
    </cofactor>
</comment>
<sequence>MSTHRADVVVVGAGHAGVQLAVALATSAGPRGVLLLGAESGLPYERPPLTKKLLVGSDQPVPVPLRSAAYWDRSPVTLRTGTRVVSVDPDARTVGTDAGETIGYRDLVWATGGRAARCGLPGEDLRGVHSIRDLADLTALRRQLAGGAAARAVVVGGGYVGLEVAAGLRQLGLAVTLVEVAPRLLARVTGTVVSAAFTALHRRRGVDVRLGTAVTRLRADGDRVAGVVLADGTELAADVVVVGVGMRPEVDALLAAGARGDTGGVDVDEQCRTSLPGVLAVGDCARQANPWSATGAAMRVESVHNAGLHAAAAARALTGRLPAGPVPPRFWSTQYGVELRTVGLSAGDDEQVLRGDPATGSFSVAYLRGGRLAALDTVDRPRDFARGQALVAAAWQPTRAELIDPDTDLPRLQPAGTSVT</sequence>
<dbReference type="GO" id="GO:0005737">
    <property type="term" value="C:cytoplasm"/>
    <property type="evidence" value="ECO:0007669"/>
    <property type="project" value="TreeGrafter"/>
</dbReference>
<dbReference type="InterPro" id="IPR028202">
    <property type="entry name" value="Reductase_C"/>
</dbReference>
<dbReference type="PRINTS" id="PR00368">
    <property type="entry name" value="FADPNR"/>
</dbReference>
<evidence type="ECO:0000256" key="4">
    <source>
        <dbReference type="ARBA" id="ARBA00023002"/>
    </source>
</evidence>
<gene>
    <name evidence="7" type="ORF">G1H19_15580</name>
</gene>
<dbReference type="InterPro" id="IPR036188">
    <property type="entry name" value="FAD/NAD-bd_sf"/>
</dbReference>
<comment type="caution">
    <text evidence="7">The sequence shown here is derived from an EMBL/GenBank/DDBJ whole genome shotgun (WGS) entry which is preliminary data.</text>
</comment>
<dbReference type="InterPro" id="IPR023753">
    <property type="entry name" value="FAD/NAD-binding_dom"/>
</dbReference>
<dbReference type="AlphaFoldDB" id="A0A7K3WHP1"/>
<dbReference type="SUPFAM" id="SSF51905">
    <property type="entry name" value="FAD/NAD(P)-binding domain"/>
    <property type="match status" value="1"/>
</dbReference>